<dbReference type="Gene3D" id="1.10.3720.10">
    <property type="entry name" value="MetI-like"/>
    <property type="match status" value="1"/>
</dbReference>
<dbReference type="PANTHER" id="PTHR43744:SF12">
    <property type="entry name" value="ABC TRANSPORTER PERMEASE PROTEIN MG189-RELATED"/>
    <property type="match status" value="1"/>
</dbReference>
<feature type="transmembrane region" description="Helical" evidence="7">
    <location>
        <begin position="258"/>
        <end position="276"/>
    </location>
</feature>
<comment type="similarity">
    <text evidence="7">Belongs to the binding-protein-dependent transport system permease family.</text>
</comment>
<comment type="caution">
    <text evidence="9">The sequence shown here is derived from an EMBL/GenBank/DDBJ whole genome shotgun (WGS) entry which is preliminary data.</text>
</comment>
<evidence type="ECO:0000259" key="8">
    <source>
        <dbReference type="PROSITE" id="PS50928"/>
    </source>
</evidence>
<evidence type="ECO:0000313" key="10">
    <source>
        <dbReference type="Proteomes" id="UP001596317"/>
    </source>
</evidence>
<feature type="transmembrane region" description="Helical" evidence="7">
    <location>
        <begin position="122"/>
        <end position="146"/>
    </location>
</feature>
<dbReference type="SUPFAM" id="SSF161098">
    <property type="entry name" value="MetI-like"/>
    <property type="match status" value="1"/>
</dbReference>
<keyword evidence="5 7" id="KW-1133">Transmembrane helix</keyword>
<comment type="subcellular location">
    <subcellularLocation>
        <location evidence="1 7">Cell membrane</location>
        <topology evidence="1 7">Multi-pass membrane protein</topology>
    </subcellularLocation>
</comment>
<keyword evidence="3" id="KW-1003">Cell membrane</keyword>
<dbReference type="CDD" id="cd06261">
    <property type="entry name" value="TM_PBP2"/>
    <property type="match status" value="1"/>
</dbReference>
<feature type="domain" description="ABC transmembrane type-1" evidence="8">
    <location>
        <begin position="87"/>
        <end position="276"/>
    </location>
</feature>
<dbReference type="Proteomes" id="UP001596317">
    <property type="component" value="Unassembled WGS sequence"/>
</dbReference>
<feature type="transmembrane region" description="Helical" evidence="7">
    <location>
        <begin position="197"/>
        <end position="219"/>
    </location>
</feature>
<dbReference type="InterPro" id="IPR000515">
    <property type="entry name" value="MetI-like"/>
</dbReference>
<proteinExistence type="inferred from homology"/>
<dbReference type="RefSeq" id="WP_224605901.1">
    <property type="nucleotide sequence ID" value="NZ_JAIQXV010000003.1"/>
</dbReference>
<evidence type="ECO:0000256" key="1">
    <source>
        <dbReference type="ARBA" id="ARBA00004651"/>
    </source>
</evidence>
<evidence type="ECO:0000256" key="7">
    <source>
        <dbReference type="RuleBase" id="RU363032"/>
    </source>
</evidence>
<evidence type="ECO:0000256" key="3">
    <source>
        <dbReference type="ARBA" id="ARBA00022475"/>
    </source>
</evidence>
<keyword evidence="2 7" id="KW-0813">Transport</keyword>
<protein>
    <submittedName>
        <fullName evidence="9">Carbohydrate ABC transporter permease</fullName>
    </submittedName>
</protein>
<accession>A0ABW1ZEH6</accession>
<sequence length="291" mass="32918">MTTVPPKGVPVRTPPRRRRLPREWPRFLVLCLLSLLFLAPVYWMISTSFKTEADAIASPVQWWPAHPTLENYRAVLTSPDGNILRWTWNSLFVALTFTVLHVALCALTAYPLARMRFPGRNAWFWFILSSLMIPGIVTLVPTYIMMLNFGWINSFHALIWPGISGVFGVFLLRQFFVGIPRELEEAARLDGAGNFQILWRIILPLSVPSLVTLAVFAFMGSWNNYLWPLYTVTDVDKMTLPVGITTFSQRYTTEYGKLMAATTLAAVPALVAYLIAQRFLEAGLSTTGLKE</sequence>
<keyword evidence="4 7" id="KW-0812">Transmembrane</keyword>
<dbReference type="Pfam" id="PF00528">
    <property type="entry name" value="BPD_transp_1"/>
    <property type="match status" value="1"/>
</dbReference>
<evidence type="ECO:0000256" key="5">
    <source>
        <dbReference type="ARBA" id="ARBA00022989"/>
    </source>
</evidence>
<organism evidence="9 10">
    <name type="scientific">Deinococcus multiflagellatus</name>
    <dbReference type="NCBI Taxonomy" id="1656887"/>
    <lineage>
        <taxon>Bacteria</taxon>
        <taxon>Thermotogati</taxon>
        <taxon>Deinococcota</taxon>
        <taxon>Deinococci</taxon>
        <taxon>Deinococcales</taxon>
        <taxon>Deinococcaceae</taxon>
        <taxon>Deinococcus</taxon>
    </lineage>
</organism>
<dbReference type="PROSITE" id="PS50928">
    <property type="entry name" value="ABC_TM1"/>
    <property type="match status" value="1"/>
</dbReference>
<dbReference type="PANTHER" id="PTHR43744">
    <property type="entry name" value="ABC TRANSPORTER PERMEASE PROTEIN MG189-RELATED-RELATED"/>
    <property type="match status" value="1"/>
</dbReference>
<feature type="transmembrane region" description="Helical" evidence="7">
    <location>
        <begin position="86"/>
        <end position="110"/>
    </location>
</feature>
<name>A0ABW1ZEH6_9DEIO</name>
<evidence type="ECO:0000256" key="6">
    <source>
        <dbReference type="ARBA" id="ARBA00023136"/>
    </source>
</evidence>
<keyword evidence="6 7" id="KW-0472">Membrane</keyword>
<evidence type="ECO:0000313" key="9">
    <source>
        <dbReference type="EMBL" id="MFC6659173.1"/>
    </source>
</evidence>
<evidence type="ECO:0000256" key="2">
    <source>
        <dbReference type="ARBA" id="ARBA00022448"/>
    </source>
</evidence>
<reference evidence="10" key="1">
    <citation type="journal article" date="2019" name="Int. J. Syst. Evol. Microbiol.">
        <title>The Global Catalogue of Microorganisms (GCM) 10K type strain sequencing project: providing services to taxonomists for standard genome sequencing and annotation.</title>
        <authorList>
            <consortium name="The Broad Institute Genomics Platform"/>
            <consortium name="The Broad Institute Genome Sequencing Center for Infectious Disease"/>
            <person name="Wu L."/>
            <person name="Ma J."/>
        </authorList>
    </citation>
    <scope>NUCLEOTIDE SEQUENCE [LARGE SCALE GENOMIC DNA]</scope>
    <source>
        <strain evidence="10">CCUG 63830</strain>
    </source>
</reference>
<dbReference type="EMBL" id="JBHSWB010000001">
    <property type="protein sequence ID" value="MFC6659173.1"/>
    <property type="molecule type" value="Genomic_DNA"/>
</dbReference>
<feature type="transmembrane region" description="Helical" evidence="7">
    <location>
        <begin position="158"/>
        <end position="176"/>
    </location>
</feature>
<dbReference type="InterPro" id="IPR035906">
    <property type="entry name" value="MetI-like_sf"/>
</dbReference>
<gene>
    <name evidence="9" type="ORF">ACFP90_01460</name>
</gene>
<feature type="transmembrane region" description="Helical" evidence="7">
    <location>
        <begin position="27"/>
        <end position="45"/>
    </location>
</feature>
<evidence type="ECO:0000256" key="4">
    <source>
        <dbReference type="ARBA" id="ARBA00022692"/>
    </source>
</evidence>
<keyword evidence="10" id="KW-1185">Reference proteome</keyword>